<sequence length="246" mass="27388">MLTIAICDDEPDQLLKAADALQAYLQQRPSLSGHVAAFRSGQELLAAAKARSGFDLYILDIIMPDLNGIETGMRLRELGSGGEIIYLTTSNDFAADSYETQAFFYLLKPVGRDKLFAVLDDAVKKLFRQRSEGIIIPVHGGTRRLLFDQILYAERVRRVMRYYCDGEAVDSLTIRGSFREMAAPLLADRRFCPCGPSFVFNLQHITGISGQLVRLDTGAQIPVPRRAVPELKAAWGKFWLDGADNL</sequence>
<accession>A0A9D1LL76</accession>
<dbReference type="AlphaFoldDB" id="A0A9D1LL76"/>
<evidence type="ECO:0000256" key="2">
    <source>
        <dbReference type="ARBA" id="ARBA00022553"/>
    </source>
</evidence>
<dbReference type="Gene3D" id="3.40.50.2300">
    <property type="match status" value="1"/>
</dbReference>
<comment type="function">
    <text evidence="3">May play the central regulatory role in sporulation. It may be an element of the effector pathway responsible for the activation of sporulation genes in response to nutritional stress. Spo0A may act in concert with spo0H (a sigma factor) to control the expression of some genes that are critical to the sporulation process.</text>
</comment>
<comment type="caution">
    <text evidence="6">The sequence shown here is derived from an EMBL/GenBank/DDBJ whole genome shotgun (WGS) entry which is preliminary data.</text>
</comment>
<dbReference type="GO" id="GO:0000160">
    <property type="term" value="P:phosphorelay signal transduction system"/>
    <property type="evidence" value="ECO:0007669"/>
    <property type="project" value="InterPro"/>
</dbReference>
<dbReference type="Pfam" id="PF04397">
    <property type="entry name" value="LytTR"/>
    <property type="match status" value="1"/>
</dbReference>
<dbReference type="InterPro" id="IPR001789">
    <property type="entry name" value="Sig_transdc_resp-reg_receiver"/>
</dbReference>
<dbReference type="PANTHER" id="PTHR44591:SF25">
    <property type="entry name" value="CHEMOTAXIS TWO-COMPONENT RESPONSE REGULATOR"/>
    <property type="match status" value="1"/>
</dbReference>
<keyword evidence="2 4" id="KW-0597">Phosphoprotein</keyword>
<evidence type="ECO:0000256" key="4">
    <source>
        <dbReference type="PROSITE-ProRule" id="PRU00169"/>
    </source>
</evidence>
<dbReference type="GO" id="GO:0003677">
    <property type="term" value="F:DNA binding"/>
    <property type="evidence" value="ECO:0007669"/>
    <property type="project" value="InterPro"/>
</dbReference>
<dbReference type="PANTHER" id="PTHR44591">
    <property type="entry name" value="STRESS RESPONSE REGULATOR PROTEIN 1"/>
    <property type="match status" value="1"/>
</dbReference>
<evidence type="ECO:0000313" key="7">
    <source>
        <dbReference type="Proteomes" id="UP000824073"/>
    </source>
</evidence>
<dbReference type="PROSITE" id="PS50110">
    <property type="entry name" value="RESPONSE_REGULATORY"/>
    <property type="match status" value="1"/>
</dbReference>
<feature type="domain" description="Response regulatory" evidence="5">
    <location>
        <begin position="3"/>
        <end position="123"/>
    </location>
</feature>
<organism evidence="6 7">
    <name type="scientific">Candidatus Ventrousia excrementavium</name>
    <dbReference type="NCBI Taxonomy" id="2840961"/>
    <lineage>
        <taxon>Bacteria</taxon>
        <taxon>Bacillati</taxon>
        <taxon>Bacillota</taxon>
        <taxon>Clostridia</taxon>
        <taxon>Eubacteriales</taxon>
        <taxon>Clostridiaceae</taxon>
        <taxon>Clostridiaceae incertae sedis</taxon>
        <taxon>Candidatus Ventrousia</taxon>
    </lineage>
</organism>
<name>A0A9D1LL76_9CLOT</name>
<dbReference type="InterPro" id="IPR011006">
    <property type="entry name" value="CheY-like_superfamily"/>
</dbReference>
<dbReference type="SUPFAM" id="SSF52172">
    <property type="entry name" value="CheY-like"/>
    <property type="match status" value="1"/>
</dbReference>
<gene>
    <name evidence="6" type="ORF">IAB67_06955</name>
</gene>
<dbReference type="InterPro" id="IPR007492">
    <property type="entry name" value="LytTR_DNA-bd_dom"/>
</dbReference>
<dbReference type="Gene3D" id="2.40.50.1020">
    <property type="entry name" value="LytTr DNA-binding domain"/>
    <property type="match status" value="1"/>
</dbReference>
<dbReference type="SMART" id="SM00448">
    <property type="entry name" value="REC"/>
    <property type="match status" value="1"/>
</dbReference>
<dbReference type="SMART" id="SM00850">
    <property type="entry name" value="LytTR"/>
    <property type="match status" value="1"/>
</dbReference>
<feature type="modified residue" description="4-aspartylphosphate" evidence="4">
    <location>
        <position position="60"/>
    </location>
</feature>
<evidence type="ECO:0000313" key="6">
    <source>
        <dbReference type="EMBL" id="HIU44019.1"/>
    </source>
</evidence>
<reference evidence="6" key="1">
    <citation type="submission" date="2020-10" db="EMBL/GenBank/DDBJ databases">
        <authorList>
            <person name="Gilroy R."/>
        </authorList>
    </citation>
    <scope>NUCLEOTIDE SEQUENCE</scope>
    <source>
        <strain evidence="6">CHK191-8634</strain>
    </source>
</reference>
<evidence type="ECO:0000256" key="3">
    <source>
        <dbReference type="ARBA" id="ARBA00024867"/>
    </source>
</evidence>
<evidence type="ECO:0000256" key="1">
    <source>
        <dbReference type="ARBA" id="ARBA00018672"/>
    </source>
</evidence>
<reference evidence="6" key="2">
    <citation type="journal article" date="2021" name="PeerJ">
        <title>Extensive microbial diversity within the chicken gut microbiome revealed by metagenomics and culture.</title>
        <authorList>
            <person name="Gilroy R."/>
            <person name="Ravi A."/>
            <person name="Getino M."/>
            <person name="Pursley I."/>
            <person name="Horton D.L."/>
            <person name="Alikhan N.F."/>
            <person name="Baker D."/>
            <person name="Gharbi K."/>
            <person name="Hall N."/>
            <person name="Watson M."/>
            <person name="Adriaenssens E.M."/>
            <person name="Foster-Nyarko E."/>
            <person name="Jarju S."/>
            <person name="Secka A."/>
            <person name="Antonio M."/>
            <person name="Oren A."/>
            <person name="Chaudhuri R.R."/>
            <person name="La Ragione R."/>
            <person name="Hildebrand F."/>
            <person name="Pallen M.J."/>
        </authorList>
    </citation>
    <scope>NUCLEOTIDE SEQUENCE</scope>
    <source>
        <strain evidence="6">CHK191-8634</strain>
    </source>
</reference>
<dbReference type="InterPro" id="IPR050595">
    <property type="entry name" value="Bact_response_regulator"/>
</dbReference>
<dbReference type="EMBL" id="DVMR01000054">
    <property type="protein sequence ID" value="HIU44019.1"/>
    <property type="molecule type" value="Genomic_DNA"/>
</dbReference>
<proteinExistence type="predicted"/>
<evidence type="ECO:0000259" key="5">
    <source>
        <dbReference type="PROSITE" id="PS50110"/>
    </source>
</evidence>
<protein>
    <recommendedName>
        <fullName evidence="1">Stage 0 sporulation protein A homolog</fullName>
    </recommendedName>
</protein>
<dbReference type="Proteomes" id="UP000824073">
    <property type="component" value="Unassembled WGS sequence"/>
</dbReference>
<dbReference type="Pfam" id="PF00072">
    <property type="entry name" value="Response_reg"/>
    <property type="match status" value="1"/>
</dbReference>